<gene>
    <name evidence="3" type="ORF">NQU55_16370</name>
</gene>
<evidence type="ECO:0000259" key="2">
    <source>
        <dbReference type="Pfam" id="PF12697"/>
    </source>
</evidence>
<keyword evidence="1 3" id="KW-0378">Hydrolase</keyword>
<dbReference type="RefSeq" id="WP_168094645.1">
    <property type="nucleotide sequence ID" value="NZ_JAATER010000280.1"/>
</dbReference>
<comment type="caution">
    <text evidence="3">The sequence shown here is derived from an EMBL/GenBank/DDBJ whole genome shotgun (WGS) entry which is preliminary data.</text>
</comment>
<dbReference type="GO" id="GO:0016020">
    <property type="term" value="C:membrane"/>
    <property type="evidence" value="ECO:0007669"/>
    <property type="project" value="TreeGrafter"/>
</dbReference>
<dbReference type="InterPro" id="IPR029058">
    <property type="entry name" value="AB_hydrolase_fold"/>
</dbReference>
<dbReference type="EMBL" id="JANIID010000013">
    <property type="protein sequence ID" value="MCQ8771330.1"/>
    <property type="molecule type" value="Genomic_DNA"/>
</dbReference>
<dbReference type="AlphaFoldDB" id="A0A9X2RPQ2"/>
<name>A0A9X2RPQ2_9ACTN</name>
<feature type="domain" description="AB hydrolase-1" evidence="2">
    <location>
        <begin position="22"/>
        <end position="248"/>
    </location>
</feature>
<evidence type="ECO:0000313" key="3">
    <source>
        <dbReference type="EMBL" id="MCQ8771330.1"/>
    </source>
</evidence>
<dbReference type="InterPro" id="IPR000073">
    <property type="entry name" value="AB_hydrolase_1"/>
</dbReference>
<sequence length="254" mass="28058">MAHATVNGTRLHYQDFGTGRPLVFLHGWGSSGRVWDVQAADLMTDHRVITLDWRGCGRSDRPATGYTIADITHDILEFVDALELDRPVLIGSSIAGAYIIEAALAAPDRIGAIVPVGAGVHHFCGMREVMDKLLADLRADRAGTLAGFVPHWYRPGVSEALIDWTVRQVLDSTFLIDRLVVDQAHYDPRHRLDRVQVPTHFLHGELDTEVPLSVPQECAGLIPGARLTVIEGAGHMPQQDQAERFNRALREALR</sequence>
<dbReference type="Proteomes" id="UP001142374">
    <property type="component" value="Unassembled WGS sequence"/>
</dbReference>
<evidence type="ECO:0000313" key="4">
    <source>
        <dbReference type="Proteomes" id="UP001142374"/>
    </source>
</evidence>
<keyword evidence="4" id="KW-1185">Reference proteome</keyword>
<dbReference type="GO" id="GO:0016787">
    <property type="term" value="F:hydrolase activity"/>
    <property type="evidence" value="ECO:0007669"/>
    <property type="project" value="UniProtKB-KW"/>
</dbReference>
<dbReference type="SUPFAM" id="SSF53474">
    <property type="entry name" value="alpha/beta-Hydrolases"/>
    <property type="match status" value="1"/>
</dbReference>
<dbReference type="Pfam" id="PF12697">
    <property type="entry name" value="Abhydrolase_6"/>
    <property type="match status" value="1"/>
</dbReference>
<organism evidence="3 4">
    <name type="scientific">Streptomyces telluris</name>
    <dbReference type="NCBI Taxonomy" id="2720021"/>
    <lineage>
        <taxon>Bacteria</taxon>
        <taxon>Bacillati</taxon>
        <taxon>Actinomycetota</taxon>
        <taxon>Actinomycetes</taxon>
        <taxon>Kitasatosporales</taxon>
        <taxon>Streptomycetaceae</taxon>
        <taxon>Streptomyces</taxon>
    </lineage>
</organism>
<evidence type="ECO:0000256" key="1">
    <source>
        <dbReference type="ARBA" id="ARBA00022801"/>
    </source>
</evidence>
<proteinExistence type="predicted"/>
<protein>
    <submittedName>
        <fullName evidence="3">Alpha/beta hydrolase</fullName>
    </submittedName>
</protein>
<dbReference type="PANTHER" id="PTHR43798">
    <property type="entry name" value="MONOACYLGLYCEROL LIPASE"/>
    <property type="match status" value="1"/>
</dbReference>
<reference evidence="3" key="1">
    <citation type="submission" date="2022-06" db="EMBL/GenBank/DDBJ databases">
        <title>WGS of actinobacteria.</title>
        <authorList>
            <person name="Thawai C."/>
        </authorList>
    </citation>
    <scope>NUCLEOTIDE SEQUENCE</scope>
    <source>
        <strain evidence="3">AA8</strain>
    </source>
</reference>
<dbReference type="PANTHER" id="PTHR43798:SF31">
    <property type="entry name" value="AB HYDROLASE SUPERFAMILY PROTEIN YCLE"/>
    <property type="match status" value="1"/>
</dbReference>
<accession>A0A9X2RPQ2</accession>
<dbReference type="InterPro" id="IPR050266">
    <property type="entry name" value="AB_hydrolase_sf"/>
</dbReference>
<dbReference type="PRINTS" id="PR00111">
    <property type="entry name" value="ABHYDROLASE"/>
</dbReference>
<dbReference type="Gene3D" id="3.40.50.1820">
    <property type="entry name" value="alpha/beta hydrolase"/>
    <property type="match status" value="1"/>
</dbReference>